<accession>A0A7J8CYU3</accession>
<comment type="caution">
    <text evidence="1">The sequence shown here is derived from an EMBL/GenBank/DDBJ whole genome shotgun (WGS) entry which is preliminary data.</text>
</comment>
<name>A0A7J8CYU3_MOLMO</name>
<sequence length="90" mass="10346">METSTCTNAIRWGRSSPLSGLWPPRRCEGWCFPNTCPGVRARADWALRALMKGVSKTYLCLPQSWAWERMTTTMRERNKPAMLGHLYSPQ</sequence>
<protein>
    <submittedName>
        <fullName evidence="1">Uncharacterized protein</fullName>
    </submittedName>
</protein>
<dbReference type="AlphaFoldDB" id="A0A7J8CYU3"/>
<dbReference type="EMBL" id="JACASF010000019">
    <property type="protein sequence ID" value="KAF6416134.1"/>
    <property type="molecule type" value="Genomic_DNA"/>
</dbReference>
<proteinExistence type="predicted"/>
<keyword evidence="2" id="KW-1185">Reference proteome</keyword>
<dbReference type="Proteomes" id="UP000550707">
    <property type="component" value="Unassembled WGS sequence"/>
</dbReference>
<evidence type="ECO:0000313" key="1">
    <source>
        <dbReference type="EMBL" id="KAF6416134.1"/>
    </source>
</evidence>
<gene>
    <name evidence="1" type="ORF">HJG59_009448</name>
</gene>
<evidence type="ECO:0000313" key="2">
    <source>
        <dbReference type="Proteomes" id="UP000550707"/>
    </source>
</evidence>
<reference evidence="1 2" key="1">
    <citation type="journal article" date="2020" name="Nature">
        <title>Six reference-quality genomes reveal evolution of bat adaptations.</title>
        <authorList>
            <person name="Jebb D."/>
            <person name="Huang Z."/>
            <person name="Pippel M."/>
            <person name="Hughes G.M."/>
            <person name="Lavrichenko K."/>
            <person name="Devanna P."/>
            <person name="Winkler S."/>
            <person name="Jermiin L.S."/>
            <person name="Skirmuntt E.C."/>
            <person name="Katzourakis A."/>
            <person name="Burkitt-Gray L."/>
            <person name="Ray D.A."/>
            <person name="Sullivan K.A.M."/>
            <person name="Roscito J.G."/>
            <person name="Kirilenko B.M."/>
            <person name="Davalos L.M."/>
            <person name="Corthals A.P."/>
            <person name="Power M.L."/>
            <person name="Jones G."/>
            <person name="Ransome R.D."/>
            <person name="Dechmann D.K.N."/>
            <person name="Locatelli A.G."/>
            <person name="Puechmaille S.J."/>
            <person name="Fedrigo O."/>
            <person name="Jarvis E.D."/>
            <person name="Hiller M."/>
            <person name="Vernes S.C."/>
            <person name="Myers E.W."/>
            <person name="Teeling E.C."/>
        </authorList>
    </citation>
    <scope>NUCLEOTIDE SEQUENCE [LARGE SCALE GENOMIC DNA]</scope>
    <source>
        <strain evidence="1">MMolMol1</strain>
        <tissue evidence="1">Muscle</tissue>
    </source>
</reference>
<organism evidence="1 2">
    <name type="scientific">Molossus molossus</name>
    <name type="common">Pallas' mastiff bat</name>
    <name type="synonym">Vespertilio molossus</name>
    <dbReference type="NCBI Taxonomy" id="27622"/>
    <lineage>
        <taxon>Eukaryota</taxon>
        <taxon>Metazoa</taxon>
        <taxon>Chordata</taxon>
        <taxon>Craniata</taxon>
        <taxon>Vertebrata</taxon>
        <taxon>Euteleostomi</taxon>
        <taxon>Mammalia</taxon>
        <taxon>Eutheria</taxon>
        <taxon>Laurasiatheria</taxon>
        <taxon>Chiroptera</taxon>
        <taxon>Yangochiroptera</taxon>
        <taxon>Molossidae</taxon>
        <taxon>Molossus</taxon>
    </lineage>
</organism>